<keyword evidence="3" id="KW-0067">ATP-binding</keyword>
<dbReference type="InterPro" id="IPR003439">
    <property type="entry name" value="ABC_transporter-like_ATP-bd"/>
</dbReference>
<dbReference type="InterPro" id="IPR003593">
    <property type="entry name" value="AAA+_ATPase"/>
</dbReference>
<evidence type="ECO:0000256" key="3">
    <source>
        <dbReference type="ARBA" id="ARBA00022840"/>
    </source>
</evidence>
<dbReference type="EMBL" id="KV878216">
    <property type="protein sequence ID" value="OJJ31193.1"/>
    <property type="molecule type" value="Genomic_DNA"/>
</dbReference>
<dbReference type="InterPro" id="IPR027417">
    <property type="entry name" value="P-loop_NTPase"/>
</dbReference>
<keyword evidence="2" id="KW-0547">Nucleotide-binding</keyword>
<dbReference type="VEuPathDB" id="FungiDB:ASPWEDRAFT_54445"/>
<dbReference type="RefSeq" id="XP_040684870.1">
    <property type="nucleotide sequence ID" value="XM_040838061.1"/>
</dbReference>
<dbReference type="SUPFAM" id="SSF52540">
    <property type="entry name" value="P-loop containing nucleoside triphosphate hydrolases"/>
    <property type="match status" value="1"/>
</dbReference>
<evidence type="ECO:0000313" key="6">
    <source>
        <dbReference type="Proteomes" id="UP000184383"/>
    </source>
</evidence>
<keyword evidence="6" id="KW-1185">Reference proteome</keyword>
<dbReference type="AlphaFoldDB" id="A0A1L9R8I3"/>
<sequence>MLGALMGSSGAGKTTLLDVLAQRKTEGTINSSIIVDGRPLSVSFQRSTGYCEKLDVHEPSATTPRNEKPKYIDTVIDLLELHDLADTLIGKRVAIGVELVSKPSVSIFLDEPTSGLDDQSAYNTAILVTIHQPSARFFAQFDTLLLLSKGGKTV</sequence>
<dbReference type="GO" id="GO:0016887">
    <property type="term" value="F:ATP hydrolysis activity"/>
    <property type="evidence" value="ECO:0007669"/>
    <property type="project" value="InterPro"/>
</dbReference>
<gene>
    <name evidence="5" type="ORF">ASPWEDRAFT_54445</name>
</gene>
<dbReference type="GeneID" id="63753909"/>
<evidence type="ECO:0000256" key="2">
    <source>
        <dbReference type="ARBA" id="ARBA00022741"/>
    </source>
</evidence>
<keyword evidence="1" id="KW-0813">Transport</keyword>
<dbReference type="Proteomes" id="UP000184383">
    <property type="component" value="Unassembled WGS sequence"/>
</dbReference>
<name>A0A1L9R8I3_ASPWE</name>
<organism evidence="5 6">
    <name type="scientific">Aspergillus wentii DTO 134E9</name>
    <dbReference type="NCBI Taxonomy" id="1073089"/>
    <lineage>
        <taxon>Eukaryota</taxon>
        <taxon>Fungi</taxon>
        <taxon>Dikarya</taxon>
        <taxon>Ascomycota</taxon>
        <taxon>Pezizomycotina</taxon>
        <taxon>Eurotiomycetes</taxon>
        <taxon>Eurotiomycetidae</taxon>
        <taxon>Eurotiales</taxon>
        <taxon>Aspergillaceae</taxon>
        <taxon>Aspergillus</taxon>
        <taxon>Aspergillus subgen. Cremei</taxon>
    </lineage>
</organism>
<proteinExistence type="predicted"/>
<evidence type="ECO:0000256" key="1">
    <source>
        <dbReference type="ARBA" id="ARBA00022448"/>
    </source>
</evidence>
<evidence type="ECO:0000313" key="5">
    <source>
        <dbReference type="EMBL" id="OJJ31193.1"/>
    </source>
</evidence>
<accession>A0A1L9R8I3</accession>
<dbReference type="GO" id="GO:0005524">
    <property type="term" value="F:ATP binding"/>
    <property type="evidence" value="ECO:0007669"/>
    <property type="project" value="UniProtKB-KW"/>
</dbReference>
<dbReference type="Pfam" id="PF00005">
    <property type="entry name" value="ABC_tran"/>
    <property type="match status" value="1"/>
</dbReference>
<dbReference type="OrthoDB" id="245989at2759"/>
<feature type="domain" description="AAA+ ATPase" evidence="4">
    <location>
        <begin position="2"/>
        <end position="151"/>
    </location>
</feature>
<protein>
    <recommendedName>
        <fullName evidence="4">AAA+ ATPase domain-containing protein</fullName>
    </recommendedName>
</protein>
<dbReference type="Gene3D" id="3.40.50.300">
    <property type="entry name" value="P-loop containing nucleotide triphosphate hydrolases"/>
    <property type="match status" value="1"/>
</dbReference>
<reference evidence="6" key="1">
    <citation type="journal article" date="2017" name="Genome Biol.">
        <title>Comparative genomics reveals high biological diversity and specific adaptations in the industrially and medically important fungal genus Aspergillus.</title>
        <authorList>
            <person name="de Vries R.P."/>
            <person name="Riley R."/>
            <person name="Wiebenga A."/>
            <person name="Aguilar-Osorio G."/>
            <person name="Amillis S."/>
            <person name="Uchima C.A."/>
            <person name="Anderluh G."/>
            <person name="Asadollahi M."/>
            <person name="Askin M."/>
            <person name="Barry K."/>
            <person name="Battaglia E."/>
            <person name="Bayram O."/>
            <person name="Benocci T."/>
            <person name="Braus-Stromeyer S.A."/>
            <person name="Caldana C."/>
            <person name="Canovas D."/>
            <person name="Cerqueira G.C."/>
            <person name="Chen F."/>
            <person name="Chen W."/>
            <person name="Choi C."/>
            <person name="Clum A."/>
            <person name="Dos Santos R.A."/>
            <person name="Damasio A.R."/>
            <person name="Diallinas G."/>
            <person name="Emri T."/>
            <person name="Fekete E."/>
            <person name="Flipphi M."/>
            <person name="Freyberg S."/>
            <person name="Gallo A."/>
            <person name="Gournas C."/>
            <person name="Habgood R."/>
            <person name="Hainaut M."/>
            <person name="Harispe M.L."/>
            <person name="Henrissat B."/>
            <person name="Hilden K.S."/>
            <person name="Hope R."/>
            <person name="Hossain A."/>
            <person name="Karabika E."/>
            <person name="Karaffa L."/>
            <person name="Karanyi Z."/>
            <person name="Krasevec N."/>
            <person name="Kuo A."/>
            <person name="Kusch H."/>
            <person name="LaButti K."/>
            <person name="Lagendijk E.L."/>
            <person name="Lapidus A."/>
            <person name="Levasseur A."/>
            <person name="Lindquist E."/>
            <person name="Lipzen A."/>
            <person name="Logrieco A.F."/>
            <person name="MacCabe A."/>
            <person name="Maekelae M.R."/>
            <person name="Malavazi I."/>
            <person name="Melin P."/>
            <person name="Meyer V."/>
            <person name="Mielnichuk N."/>
            <person name="Miskei M."/>
            <person name="Molnar A.P."/>
            <person name="Mule G."/>
            <person name="Ngan C.Y."/>
            <person name="Orejas M."/>
            <person name="Orosz E."/>
            <person name="Ouedraogo J.P."/>
            <person name="Overkamp K.M."/>
            <person name="Park H.-S."/>
            <person name="Perrone G."/>
            <person name="Piumi F."/>
            <person name="Punt P.J."/>
            <person name="Ram A.F."/>
            <person name="Ramon A."/>
            <person name="Rauscher S."/>
            <person name="Record E."/>
            <person name="Riano-Pachon D.M."/>
            <person name="Robert V."/>
            <person name="Roehrig J."/>
            <person name="Ruller R."/>
            <person name="Salamov A."/>
            <person name="Salih N.S."/>
            <person name="Samson R.A."/>
            <person name="Sandor E."/>
            <person name="Sanguinetti M."/>
            <person name="Schuetze T."/>
            <person name="Sepcic K."/>
            <person name="Shelest E."/>
            <person name="Sherlock G."/>
            <person name="Sophianopoulou V."/>
            <person name="Squina F.M."/>
            <person name="Sun H."/>
            <person name="Susca A."/>
            <person name="Todd R.B."/>
            <person name="Tsang A."/>
            <person name="Unkles S.E."/>
            <person name="van de Wiele N."/>
            <person name="van Rossen-Uffink D."/>
            <person name="Oliveira J.V."/>
            <person name="Vesth T.C."/>
            <person name="Visser J."/>
            <person name="Yu J.-H."/>
            <person name="Zhou M."/>
            <person name="Andersen M.R."/>
            <person name="Archer D.B."/>
            <person name="Baker S.E."/>
            <person name="Benoit I."/>
            <person name="Brakhage A.A."/>
            <person name="Braus G.H."/>
            <person name="Fischer R."/>
            <person name="Frisvad J.C."/>
            <person name="Goldman G.H."/>
            <person name="Houbraken J."/>
            <person name="Oakley B."/>
            <person name="Pocsi I."/>
            <person name="Scazzocchio C."/>
            <person name="Seiboth B."/>
            <person name="vanKuyk P.A."/>
            <person name="Wortman J."/>
            <person name="Dyer P.S."/>
            <person name="Grigoriev I.V."/>
        </authorList>
    </citation>
    <scope>NUCLEOTIDE SEQUENCE [LARGE SCALE GENOMIC DNA]</scope>
    <source>
        <strain evidence="6">DTO 134E9</strain>
    </source>
</reference>
<evidence type="ECO:0000259" key="4">
    <source>
        <dbReference type="SMART" id="SM00382"/>
    </source>
</evidence>
<dbReference type="STRING" id="1073089.A0A1L9R8I3"/>
<dbReference type="PANTHER" id="PTHR19241">
    <property type="entry name" value="ATP-BINDING CASSETTE TRANSPORTER"/>
    <property type="match status" value="1"/>
</dbReference>
<dbReference type="SMART" id="SM00382">
    <property type="entry name" value="AAA"/>
    <property type="match status" value="1"/>
</dbReference>